<proteinExistence type="predicted"/>
<organism evidence="1">
    <name type="scientific">marine sediment metagenome</name>
    <dbReference type="NCBI Taxonomy" id="412755"/>
    <lineage>
        <taxon>unclassified sequences</taxon>
        <taxon>metagenomes</taxon>
        <taxon>ecological metagenomes</taxon>
    </lineage>
</organism>
<feature type="non-terminal residue" evidence="1">
    <location>
        <position position="1"/>
    </location>
</feature>
<gene>
    <name evidence="1" type="ORF">S12H4_10832</name>
</gene>
<evidence type="ECO:0000313" key="1">
    <source>
        <dbReference type="EMBL" id="GAI65980.1"/>
    </source>
</evidence>
<reference evidence="1" key="1">
    <citation type="journal article" date="2014" name="Front. Microbiol.">
        <title>High frequency of phylogenetically diverse reductive dehalogenase-homologous genes in deep subseafloor sedimentary metagenomes.</title>
        <authorList>
            <person name="Kawai M."/>
            <person name="Futagami T."/>
            <person name="Toyoda A."/>
            <person name="Takaki Y."/>
            <person name="Nishi S."/>
            <person name="Hori S."/>
            <person name="Arai W."/>
            <person name="Tsubouchi T."/>
            <person name="Morono Y."/>
            <person name="Uchiyama I."/>
            <person name="Ito T."/>
            <person name="Fujiyama A."/>
            <person name="Inagaki F."/>
            <person name="Takami H."/>
        </authorList>
    </citation>
    <scope>NUCLEOTIDE SEQUENCE</scope>
    <source>
        <strain evidence="1">Expedition CK06-06</strain>
    </source>
</reference>
<evidence type="ECO:0008006" key="2">
    <source>
        <dbReference type="Google" id="ProtNLM"/>
    </source>
</evidence>
<accession>X1RS26</accession>
<protein>
    <recommendedName>
        <fullName evidence="2">Transposase</fullName>
    </recommendedName>
</protein>
<dbReference type="AlphaFoldDB" id="X1RS26"/>
<sequence>YRKKGWEFYKKPRNQYSREIEEKVMLLKENNPSLTIRRAKAILGKEGIFISVKGI</sequence>
<name>X1RS26_9ZZZZ</name>
<comment type="caution">
    <text evidence="1">The sequence shown here is derived from an EMBL/GenBank/DDBJ whole genome shotgun (WGS) entry which is preliminary data.</text>
</comment>
<dbReference type="EMBL" id="BARW01004723">
    <property type="protein sequence ID" value="GAI65980.1"/>
    <property type="molecule type" value="Genomic_DNA"/>
</dbReference>